<protein>
    <recommendedName>
        <fullName evidence="4">TRAP transporter solute receptor, TAXI family</fullName>
    </recommendedName>
</protein>
<dbReference type="Pfam" id="PF16868">
    <property type="entry name" value="NMT1_3"/>
    <property type="match status" value="1"/>
</dbReference>
<dbReference type="PANTHER" id="PTHR42941:SF1">
    <property type="entry name" value="SLL1037 PROTEIN"/>
    <property type="match status" value="1"/>
</dbReference>
<dbReference type="Proteomes" id="UP000182932">
    <property type="component" value="Unassembled WGS sequence"/>
</dbReference>
<organism evidence="2 3">
    <name type="scientific">Marinovum algicola</name>
    <dbReference type="NCBI Taxonomy" id="42444"/>
    <lineage>
        <taxon>Bacteria</taxon>
        <taxon>Pseudomonadati</taxon>
        <taxon>Pseudomonadota</taxon>
        <taxon>Alphaproteobacteria</taxon>
        <taxon>Rhodobacterales</taxon>
        <taxon>Roseobacteraceae</taxon>
        <taxon>Marinovum</taxon>
    </lineage>
</organism>
<dbReference type="Gene3D" id="3.40.190.10">
    <property type="entry name" value="Periplasmic binding protein-like II"/>
    <property type="match status" value="2"/>
</dbReference>
<dbReference type="NCBIfam" id="TIGR02122">
    <property type="entry name" value="TRAP_TAXI"/>
    <property type="match status" value="1"/>
</dbReference>
<dbReference type="PANTHER" id="PTHR42941">
    <property type="entry name" value="SLL1037 PROTEIN"/>
    <property type="match status" value="1"/>
</dbReference>
<feature type="chain" id="PRO_5038090337" description="TRAP transporter solute receptor, TAXI family" evidence="1">
    <location>
        <begin position="31"/>
        <end position="340"/>
    </location>
</feature>
<sequence>MTALRTYRRTGPAVALALAAGMLTVTQAFANETIRWGSSSLGAGSQTTIAAMASVVAKKTDLKLVEQVTGGPSENMRLIQQGEIEIGQLTSGIAYDGYHGNNQFAAQGKTDMQGLFTLYPANMTFAVAADSGMRTVDDVKGKRIAVGPPGSTAPKWIQAWLDAYAASEGTDLVRIGYVEGCDALQTGTVDACLIFVTGSTPGGFTQRLDLAMDIVPIEWSTEGGGFQRLEEERPELAVPGMIVAGSLKNLDRDIQVPGTFSAEYTPTGAISEEEGYQIVKAIWENREEIASRVAIAKWYGQSPANLLAGLAPSIPVHPGAARFYKEMGVWDDRYTVGSAE</sequence>
<name>A0A975WEW5_9RHOB</name>
<comment type="caution">
    <text evidence="2">The sequence shown here is derived from an EMBL/GenBank/DDBJ whole genome shotgun (WGS) entry which is preliminary data.</text>
</comment>
<feature type="signal peptide" evidence="1">
    <location>
        <begin position="1"/>
        <end position="30"/>
    </location>
</feature>
<dbReference type="EMBL" id="FNYY01000028">
    <property type="protein sequence ID" value="SEK09094.1"/>
    <property type="molecule type" value="Genomic_DNA"/>
</dbReference>
<evidence type="ECO:0000313" key="3">
    <source>
        <dbReference type="Proteomes" id="UP000182932"/>
    </source>
</evidence>
<dbReference type="RefSeq" id="WP_074839820.1">
    <property type="nucleotide sequence ID" value="NZ_FNYY01000028.1"/>
</dbReference>
<evidence type="ECO:0008006" key="4">
    <source>
        <dbReference type="Google" id="ProtNLM"/>
    </source>
</evidence>
<gene>
    <name evidence="2" type="ORF">SAMN04487940_12836</name>
</gene>
<evidence type="ECO:0000256" key="1">
    <source>
        <dbReference type="SAM" id="SignalP"/>
    </source>
</evidence>
<proteinExistence type="predicted"/>
<reference evidence="2 3" key="1">
    <citation type="submission" date="2016-10" db="EMBL/GenBank/DDBJ databases">
        <authorList>
            <person name="Varghese N."/>
            <person name="Submissions S."/>
        </authorList>
    </citation>
    <scope>NUCLEOTIDE SEQUENCE [LARGE SCALE GENOMIC DNA]</scope>
    <source>
        <strain evidence="2 3">FF3</strain>
    </source>
</reference>
<dbReference type="GeneID" id="80820873"/>
<dbReference type="SUPFAM" id="SSF53850">
    <property type="entry name" value="Periplasmic binding protein-like II"/>
    <property type="match status" value="1"/>
</dbReference>
<accession>A0A975WEW5</accession>
<keyword evidence="3" id="KW-1185">Reference proteome</keyword>
<keyword evidence="1" id="KW-0732">Signal</keyword>
<dbReference type="AlphaFoldDB" id="A0A975WEW5"/>
<evidence type="ECO:0000313" key="2">
    <source>
        <dbReference type="EMBL" id="SEK09094.1"/>
    </source>
</evidence>
<dbReference type="InterPro" id="IPR011852">
    <property type="entry name" value="TRAP_TAXI"/>
</dbReference>